<keyword evidence="3" id="KW-0378">Hydrolase</keyword>
<gene>
    <name evidence="8" type="ORF">BJN34_36790</name>
</gene>
<feature type="domain" description="JAB" evidence="7">
    <location>
        <begin position="81"/>
        <end position="177"/>
    </location>
</feature>
<dbReference type="EMBL" id="CP017759">
    <property type="protein sequence ID" value="AQV99434.1"/>
    <property type="molecule type" value="Genomic_DNA"/>
</dbReference>
<dbReference type="SUPFAM" id="SSF102712">
    <property type="entry name" value="JAB1/MPN domain"/>
    <property type="match status" value="1"/>
</dbReference>
<dbReference type="GO" id="GO:0008237">
    <property type="term" value="F:metallopeptidase activity"/>
    <property type="evidence" value="ECO:0007669"/>
    <property type="project" value="UniProtKB-KW"/>
</dbReference>
<keyword evidence="2" id="KW-0479">Metal-binding</keyword>
<dbReference type="NCBIfam" id="TIGR03735">
    <property type="entry name" value="PRTRC_A"/>
    <property type="match status" value="1"/>
</dbReference>
<evidence type="ECO:0000313" key="8">
    <source>
        <dbReference type="EMBL" id="AQV99434.1"/>
    </source>
</evidence>
<organism evidence="8 9">
    <name type="scientific">Cupriavidus necator</name>
    <name type="common">Alcaligenes eutrophus</name>
    <name type="synonym">Ralstonia eutropha</name>
    <dbReference type="NCBI Taxonomy" id="106590"/>
    <lineage>
        <taxon>Bacteria</taxon>
        <taxon>Pseudomonadati</taxon>
        <taxon>Pseudomonadota</taxon>
        <taxon>Betaproteobacteria</taxon>
        <taxon>Burkholderiales</taxon>
        <taxon>Burkholderiaceae</taxon>
        <taxon>Cupriavidus</taxon>
    </lineage>
</organism>
<dbReference type="AlphaFoldDB" id="A0A1U9V3B4"/>
<name>A0A1U9V3B4_CUPNE</name>
<dbReference type="KEGG" id="cuh:BJN34_36790"/>
<proteinExistence type="predicted"/>
<dbReference type="Pfam" id="PF09436">
    <property type="entry name" value="DUF2016"/>
    <property type="match status" value="1"/>
</dbReference>
<evidence type="ECO:0000256" key="4">
    <source>
        <dbReference type="ARBA" id="ARBA00022833"/>
    </source>
</evidence>
<evidence type="ECO:0000256" key="2">
    <source>
        <dbReference type="ARBA" id="ARBA00022723"/>
    </source>
</evidence>
<dbReference type="InterPro" id="IPR028090">
    <property type="entry name" value="JAB_dom_prok"/>
</dbReference>
<dbReference type="Pfam" id="PF14464">
    <property type="entry name" value="Prok-JAB"/>
    <property type="match status" value="1"/>
</dbReference>
<evidence type="ECO:0000259" key="7">
    <source>
        <dbReference type="Pfam" id="PF14464"/>
    </source>
</evidence>
<keyword evidence="8" id="KW-0614">Plasmid</keyword>
<evidence type="ECO:0000256" key="1">
    <source>
        <dbReference type="ARBA" id="ARBA00022670"/>
    </source>
</evidence>
<evidence type="ECO:0000259" key="6">
    <source>
        <dbReference type="Pfam" id="PF09436"/>
    </source>
</evidence>
<dbReference type="OrthoDB" id="8558084at2"/>
<sequence length="213" mass="23483">MHPADVTLQQSFPSIMVPRLSKLESMTRAGERLLIAANGVFLEITRPWLRVVRRLGGFQHRTAIPYGNASEETDLLCGRIPAQLIGEFAEMARAACPKETGAWVVWNTWTHAFRLVPVQILEHSAGHLKYDRPALAENDVLVVDCHSHGRSPAFFSSTDDEDDRHDVKFAFVLGNCAAPVPSLALRLCAKGILEAIETVPAEWYAAASLEVLA</sequence>
<dbReference type="Proteomes" id="UP000189627">
    <property type="component" value="Plasmid pENH92"/>
</dbReference>
<keyword evidence="1" id="KW-0645">Protease</keyword>
<reference evidence="9" key="1">
    <citation type="submission" date="2017-02" db="EMBL/GenBank/DDBJ databases">
        <title>Complete genome sequence of Cupriavidus necator strain NH9, a 3-chlorobenzoate degrader.</title>
        <authorList>
            <person name="Moriuchi R."/>
            <person name="Dohra H."/>
            <person name="Ogawa N."/>
        </authorList>
    </citation>
    <scope>NUCLEOTIDE SEQUENCE [LARGE SCALE GENOMIC DNA]</scope>
    <source>
        <strain evidence="9">NH9</strain>
        <plasmid evidence="9">penh92</plasmid>
    </source>
</reference>
<accession>A0A1U9V3B4</accession>
<keyword evidence="5" id="KW-0482">Metalloprotease</keyword>
<dbReference type="RefSeq" id="WP_078201821.1">
    <property type="nucleotide sequence ID" value="NZ_CP017759.1"/>
</dbReference>
<keyword evidence="4" id="KW-0862">Zinc</keyword>
<evidence type="ECO:0000256" key="3">
    <source>
        <dbReference type="ARBA" id="ARBA00022801"/>
    </source>
</evidence>
<geneLocation type="plasmid" evidence="9">
    <name>penh92</name>
</geneLocation>
<dbReference type="InterPro" id="IPR022499">
    <property type="entry name" value="PRTRC_protein-A"/>
</dbReference>
<evidence type="ECO:0000256" key="5">
    <source>
        <dbReference type="ARBA" id="ARBA00023049"/>
    </source>
</evidence>
<feature type="domain" description="DUF2016" evidence="6">
    <location>
        <begin position="2"/>
        <end position="75"/>
    </location>
</feature>
<dbReference type="GO" id="GO:0046872">
    <property type="term" value="F:metal ion binding"/>
    <property type="evidence" value="ECO:0007669"/>
    <property type="project" value="UniProtKB-KW"/>
</dbReference>
<protein>
    <submittedName>
        <fullName evidence="8">DUF2016 domain-containing protein</fullName>
    </submittedName>
</protein>
<dbReference type="InterPro" id="IPR018560">
    <property type="entry name" value="DUF2016"/>
</dbReference>
<evidence type="ECO:0000313" key="9">
    <source>
        <dbReference type="Proteomes" id="UP000189627"/>
    </source>
</evidence>
<dbReference type="GO" id="GO:0006508">
    <property type="term" value="P:proteolysis"/>
    <property type="evidence" value="ECO:0007669"/>
    <property type="project" value="UniProtKB-KW"/>
</dbReference>